<evidence type="ECO:0000256" key="1">
    <source>
        <dbReference type="SAM" id="MobiDB-lite"/>
    </source>
</evidence>
<proteinExistence type="predicted"/>
<protein>
    <submittedName>
        <fullName evidence="2">Uncharacterized protein</fullName>
    </submittedName>
</protein>
<feature type="region of interest" description="Disordered" evidence="1">
    <location>
        <begin position="18"/>
        <end position="41"/>
    </location>
</feature>
<organism evidence="2 3">
    <name type="scientific">Desulfoscipio geothermicus DSM 3669</name>
    <dbReference type="NCBI Taxonomy" id="1121426"/>
    <lineage>
        <taxon>Bacteria</taxon>
        <taxon>Bacillati</taxon>
        <taxon>Bacillota</taxon>
        <taxon>Clostridia</taxon>
        <taxon>Eubacteriales</taxon>
        <taxon>Desulfallaceae</taxon>
        <taxon>Desulfoscipio</taxon>
    </lineage>
</organism>
<name>A0A1I6D4Q6_9FIRM</name>
<gene>
    <name evidence="2" type="ORF">SAMN05660706_105115</name>
</gene>
<dbReference type="AlphaFoldDB" id="A0A1I6D4Q6"/>
<dbReference type="EMBL" id="FOYM01000005">
    <property type="protein sequence ID" value="SFR00479.1"/>
    <property type="molecule type" value="Genomic_DNA"/>
</dbReference>
<sequence length="41" mass="4918">MSVITAHEWYREYHKAQESRRERDYEMDAPEAGAVDEKIYG</sequence>
<evidence type="ECO:0000313" key="3">
    <source>
        <dbReference type="Proteomes" id="UP000199584"/>
    </source>
</evidence>
<accession>A0A1I6D4Q6</accession>
<evidence type="ECO:0000313" key="2">
    <source>
        <dbReference type="EMBL" id="SFR00479.1"/>
    </source>
</evidence>
<reference evidence="3" key="1">
    <citation type="submission" date="2016-10" db="EMBL/GenBank/DDBJ databases">
        <authorList>
            <person name="Varghese N."/>
            <person name="Submissions S."/>
        </authorList>
    </citation>
    <scope>NUCLEOTIDE SEQUENCE [LARGE SCALE GENOMIC DNA]</scope>
    <source>
        <strain evidence="3">DSM 3669</strain>
    </source>
</reference>
<dbReference type="Proteomes" id="UP000199584">
    <property type="component" value="Unassembled WGS sequence"/>
</dbReference>
<keyword evidence="3" id="KW-1185">Reference proteome</keyword>
<dbReference type="RefSeq" id="WP_281246354.1">
    <property type="nucleotide sequence ID" value="NZ_FOYM01000005.1"/>
</dbReference>